<feature type="chain" id="PRO_5015568462" description="Copper(I)-binding protein" evidence="1">
    <location>
        <begin position="23"/>
        <end position="150"/>
    </location>
</feature>
<dbReference type="InterPro" id="IPR036182">
    <property type="entry name" value="PCuAC_sf"/>
</dbReference>
<keyword evidence="3" id="KW-1185">Reference proteome</keyword>
<comment type="caution">
    <text evidence="2">The sequence shown here is derived from an EMBL/GenBank/DDBJ whole genome shotgun (WGS) entry which is preliminary data.</text>
</comment>
<proteinExistence type="predicted"/>
<evidence type="ECO:0008006" key="4">
    <source>
        <dbReference type="Google" id="ProtNLM"/>
    </source>
</evidence>
<sequence length="150" mass="15529">MAMMTMRGIFAVTALVGVAACAQPQQLSVEKAWVRLAAVKGGPAAGYFTIHGGPSDATLINVTTDVAIRSEMHESMSAGGVSSMKPIARVEIPAKTDVVFAPGGRHVMLFDVNPGIKPGERTITFTLTFADGTRILQNAAVVGAGDTGTK</sequence>
<keyword evidence="1" id="KW-0732">Signal</keyword>
<evidence type="ECO:0000313" key="3">
    <source>
        <dbReference type="Proteomes" id="UP000240996"/>
    </source>
</evidence>
<accession>A0A2T4YQU4</accession>
<feature type="signal peptide" evidence="1">
    <location>
        <begin position="1"/>
        <end position="22"/>
    </location>
</feature>
<dbReference type="Gene3D" id="2.60.40.1890">
    <property type="entry name" value="PCu(A)C copper chaperone"/>
    <property type="match status" value="1"/>
</dbReference>
<dbReference type="InterPro" id="IPR058248">
    <property type="entry name" value="Lxx211020-like"/>
</dbReference>
<dbReference type="AlphaFoldDB" id="A0A2T4YQU4"/>
<reference evidence="2 3" key="1">
    <citation type="submission" date="2018-04" db="EMBL/GenBank/DDBJ databases">
        <title>Genomic Encyclopedia of Type Strains, Phase III (KMG-III): the genomes of soil and plant-associated and newly described type strains.</title>
        <authorList>
            <person name="Whitman W."/>
        </authorList>
    </citation>
    <scope>NUCLEOTIDE SEQUENCE [LARGE SCALE GENOMIC DNA]</scope>
    <source>
        <strain evidence="2 3">NW12</strain>
    </source>
</reference>
<evidence type="ECO:0000256" key="1">
    <source>
        <dbReference type="SAM" id="SignalP"/>
    </source>
</evidence>
<gene>
    <name evidence="2" type="ORF">C8J24_2123</name>
</gene>
<dbReference type="Proteomes" id="UP000240996">
    <property type="component" value="Unassembled WGS sequence"/>
</dbReference>
<dbReference type="PANTHER" id="PTHR36302:SF1">
    <property type="entry name" value="COPPER CHAPERONE PCU(A)C"/>
    <property type="match status" value="1"/>
</dbReference>
<name>A0A2T4YQU4_9SPHN</name>
<dbReference type="SUPFAM" id="SSF110087">
    <property type="entry name" value="DR1885-like metal-binding protein"/>
    <property type="match status" value="1"/>
</dbReference>
<protein>
    <recommendedName>
        <fullName evidence="4">Copper(I)-binding protein</fullName>
    </recommendedName>
</protein>
<organism evidence="2 3">
    <name type="scientific">Sphingomonas aerolata</name>
    <dbReference type="NCBI Taxonomy" id="185951"/>
    <lineage>
        <taxon>Bacteria</taxon>
        <taxon>Pseudomonadati</taxon>
        <taxon>Pseudomonadota</taxon>
        <taxon>Alphaproteobacteria</taxon>
        <taxon>Sphingomonadales</taxon>
        <taxon>Sphingomonadaceae</taxon>
        <taxon>Sphingomonas</taxon>
    </lineage>
</organism>
<dbReference type="InterPro" id="IPR007410">
    <property type="entry name" value="LpqE-like"/>
</dbReference>
<dbReference type="Pfam" id="PF04314">
    <property type="entry name" value="PCuAC"/>
    <property type="match status" value="1"/>
</dbReference>
<dbReference type="PANTHER" id="PTHR36302">
    <property type="entry name" value="BLR7088 PROTEIN"/>
    <property type="match status" value="1"/>
</dbReference>
<evidence type="ECO:0000313" key="2">
    <source>
        <dbReference type="EMBL" id="PTM45890.1"/>
    </source>
</evidence>
<dbReference type="PROSITE" id="PS51257">
    <property type="entry name" value="PROKAR_LIPOPROTEIN"/>
    <property type="match status" value="1"/>
</dbReference>
<dbReference type="EMBL" id="PZZN01000002">
    <property type="protein sequence ID" value="PTM45890.1"/>
    <property type="molecule type" value="Genomic_DNA"/>
</dbReference>